<dbReference type="InterPro" id="IPR023213">
    <property type="entry name" value="CAT-like_dom_sf"/>
</dbReference>
<dbReference type="GO" id="GO:0009437">
    <property type="term" value="P:carnitine metabolic process"/>
    <property type="evidence" value="ECO:0007669"/>
    <property type="project" value="TreeGrafter"/>
</dbReference>
<dbReference type="EMBL" id="JAWDGP010000459">
    <property type="protein sequence ID" value="KAK3800413.1"/>
    <property type="molecule type" value="Genomic_DNA"/>
</dbReference>
<evidence type="ECO:0000256" key="6">
    <source>
        <dbReference type="ARBA" id="ARBA00022989"/>
    </source>
</evidence>
<dbReference type="InterPro" id="IPR039551">
    <property type="entry name" value="Cho/carn_acyl_trans"/>
</dbReference>
<feature type="active site" description="Proton acceptor" evidence="10">
    <location>
        <position position="460"/>
    </location>
</feature>
<gene>
    <name evidence="13" type="ORF">RRG08_052796</name>
</gene>
<evidence type="ECO:0000256" key="8">
    <source>
        <dbReference type="ARBA" id="ARBA00023136"/>
    </source>
</evidence>
<evidence type="ECO:0000256" key="11">
    <source>
        <dbReference type="SAM" id="Phobius"/>
    </source>
</evidence>
<organism evidence="13 14">
    <name type="scientific">Elysia crispata</name>
    <name type="common">lettuce slug</name>
    <dbReference type="NCBI Taxonomy" id="231223"/>
    <lineage>
        <taxon>Eukaryota</taxon>
        <taxon>Metazoa</taxon>
        <taxon>Spiralia</taxon>
        <taxon>Lophotrochozoa</taxon>
        <taxon>Mollusca</taxon>
        <taxon>Gastropoda</taxon>
        <taxon>Heterobranchia</taxon>
        <taxon>Euthyneura</taxon>
        <taxon>Panpulmonata</taxon>
        <taxon>Sacoglossa</taxon>
        <taxon>Placobranchoidea</taxon>
        <taxon>Plakobranchidae</taxon>
        <taxon>Elysia</taxon>
    </lineage>
</organism>
<keyword evidence="4 11" id="KW-0812">Transmembrane</keyword>
<dbReference type="AlphaFoldDB" id="A0AAE1EC06"/>
<evidence type="ECO:0000256" key="4">
    <source>
        <dbReference type="ARBA" id="ARBA00022692"/>
    </source>
</evidence>
<comment type="caution">
    <text evidence="13">The sequence shown here is derived from an EMBL/GenBank/DDBJ whole genome shotgun (WGS) entry which is preliminary data.</text>
</comment>
<evidence type="ECO:0000256" key="9">
    <source>
        <dbReference type="ARBA" id="ARBA00023315"/>
    </source>
</evidence>
<evidence type="ECO:0000256" key="2">
    <source>
        <dbReference type="ARBA" id="ARBA00005232"/>
    </source>
</evidence>
<comment type="subcellular location">
    <subcellularLocation>
        <location evidence="1">Membrane</location>
        <topology evidence="1">Multi-pass membrane protein</topology>
    </subcellularLocation>
</comment>
<dbReference type="Pfam" id="PF00755">
    <property type="entry name" value="Carn_acyltransf"/>
    <property type="match status" value="1"/>
</dbReference>
<evidence type="ECO:0000256" key="1">
    <source>
        <dbReference type="ARBA" id="ARBA00004141"/>
    </source>
</evidence>
<dbReference type="SUPFAM" id="SSF52777">
    <property type="entry name" value="CoA-dependent acyltransferases"/>
    <property type="match status" value="2"/>
</dbReference>
<keyword evidence="8 11" id="KW-0472">Membrane</keyword>
<proteinExistence type="inferred from homology"/>
<feature type="transmembrane region" description="Helical" evidence="11">
    <location>
        <begin position="46"/>
        <end position="68"/>
    </location>
</feature>
<dbReference type="PANTHER" id="PTHR22589:SF112">
    <property type="entry name" value="CHOLINE_CARNITINE ACYLTRANSFERASE DOMAIN-CONTAINING PROTEIN"/>
    <property type="match status" value="1"/>
</dbReference>
<dbReference type="Gene3D" id="3.30.559.70">
    <property type="entry name" value="Choline/Carnitine o-acyltransferase, domain 2"/>
    <property type="match status" value="1"/>
</dbReference>
<dbReference type="GO" id="GO:0016020">
    <property type="term" value="C:membrane"/>
    <property type="evidence" value="ECO:0007669"/>
    <property type="project" value="UniProtKB-SubCell"/>
</dbReference>
<reference evidence="13" key="1">
    <citation type="journal article" date="2023" name="G3 (Bethesda)">
        <title>A reference genome for the long-term kleptoplast-retaining sea slug Elysia crispata morphotype clarki.</title>
        <authorList>
            <person name="Eastman K.E."/>
            <person name="Pendleton A.L."/>
            <person name="Shaikh M.A."/>
            <person name="Suttiyut T."/>
            <person name="Ogas R."/>
            <person name="Tomko P."/>
            <person name="Gavelis G."/>
            <person name="Widhalm J.R."/>
            <person name="Wisecaver J.H."/>
        </authorList>
    </citation>
    <scope>NUCLEOTIDE SEQUENCE</scope>
    <source>
        <strain evidence="13">ECLA1</strain>
    </source>
</reference>
<dbReference type="Proteomes" id="UP001283361">
    <property type="component" value="Unassembled WGS sequence"/>
</dbReference>
<name>A0AAE1EC06_9GAST</name>
<keyword evidence="9" id="KW-0012">Acyltransferase</keyword>
<dbReference type="GO" id="GO:0006631">
    <property type="term" value="P:fatty acid metabolic process"/>
    <property type="evidence" value="ECO:0007669"/>
    <property type="project" value="UniProtKB-KW"/>
</dbReference>
<dbReference type="FunFam" id="3.30.559.10:FF:000002">
    <property type="entry name" value="carnitine O-palmitoyltransferase 1, liver isoform"/>
    <property type="match status" value="1"/>
</dbReference>
<keyword evidence="14" id="KW-1185">Reference proteome</keyword>
<dbReference type="GO" id="GO:0004095">
    <property type="term" value="F:carnitine O-palmitoyltransferase activity"/>
    <property type="evidence" value="ECO:0007669"/>
    <property type="project" value="TreeGrafter"/>
</dbReference>
<keyword evidence="7" id="KW-0443">Lipid metabolism</keyword>
<evidence type="ECO:0000256" key="3">
    <source>
        <dbReference type="ARBA" id="ARBA00022679"/>
    </source>
</evidence>
<sequence>MTYMKTPPSAGDLSAKVILQHRVWGLYRGYKTSMNKLNGIMWPGSLLHLSFTVGAMAAARFSHVGLLLPIKSQLISVEAYLPIPGETVRAGICCSVSGLAVFMTLTLWRKLMLRNLLRYRAWMYENPTKPSTATKLWGILLTVLSGWRPSIYSYQGSLPRMPVPPLGETMRQLVASFEPIYADQPQKLEELKKEAQIFETTLGPKLQKALVLRSWWADNFVSDWWEKYVYLMGRTPLPINSNYYIMDQCYWTPTSKQCARAAGVLYQMLLVREEILSQEFEPLSIRKTIPVCMAQYRRLFSTTRVPGEEIDTLVNYSPSDSQHIVVNRRGLLYKVDITDRYGNLVNPPDLESQMEWILQDADARYEEVAEAERLVPVLTSTDRTTWARTRTQYFSSGLNKDTLHCIESAVMMVVLDTHSFLDLSSRASHLLHGDVGEYWFDKSIELISMSDGHVGLNCEHSYADAPVVAHVIEFNLTYDAITSLYDSSGHCIIPQPNSLPTQLRSKPTPLQWEVSDKLAQCITRAYSQADKDIKDLDLVLYDHTEFGKGEIKKCQLSPDAFIQMALHSTYRALTGKPVLTYEASMTRLFRNGRTETVRSLSQEADQFVTAFLNPSRPDEEKRDLLKAACERHATMYKDAMNGMGIDRHLFALYVASRGMGVDCEFLKNVLSIPWTLSTSQQPQQQIWWSPGCGNPKYHDKLCPGGGFGPVANDGYGVSYMVPGDLRIFFHVSSRRSASGTNSQLFMDTLKTSMANMQALYNKGDS</sequence>
<keyword evidence="6 11" id="KW-1133">Transmembrane helix</keyword>
<dbReference type="PANTHER" id="PTHR22589">
    <property type="entry name" value="CARNITINE O-ACYLTRANSFERASE"/>
    <property type="match status" value="1"/>
</dbReference>
<dbReference type="Gene3D" id="3.30.559.10">
    <property type="entry name" value="Chloramphenicol acetyltransferase-like domain"/>
    <property type="match status" value="1"/>
</dbReference>
<keyword evidence="5" id="KW-0276">Fatty acid metabolism</keyword>
<protein>
    <recommendedName>
        <fullName evidence="12">Choline/carnitine acyltransferase domain-containing protein</fullName>
    </recommendedName>
</protein>
<evidence type="ECO:0000256" key="7">
    <source>
        <dbReference type="ARBA" id="ARBA00023098"/>
    </source>
</evidence>
<comment type="similarity">
    <text evidence="2">Belongs to the carnitine/choline acetyltransferase family.</text>
</comment>
<keyword evidence="3" id="KW-0808">Transferase</keyword>
<evidence type="ECO:0000259" key="12">
    <source>
        <dbReference type="Pfam" id="PF00755"/>
    </source>
</evidence>
<dbReference type="GO" id="GO:0005739">
    <property type="term" value="C:mitochondrion"/>
    <property type="evidence" value="ECO:0007669"/>
    <property type="project" value="TreeGrafter"/>
</dbReference>
<dbReference type="InterPro" id="IPR000542">
    <property type="entry name" value="Carn_acyl_trans"/>
</dbReference>
<feature type="domain" description="Choline/carnitine acyltransferase" evidence="12">
    <location>
        <begin position="161"/>
        <end position="750"/>
    </location>
</feature>
<dbReference type="InterPro" id="IPR042231">
    <property type="entry name" value="Cho/carn_acyl_trans_2"/>
</dbReference>
<accession>A0AAE1EC06</accession>
<evidence type="ECO:0000256" key="5">
    <source>
        <dbReference type="ARBA" id="ARBA00022832"/>
    </source>
</evidence>
<evidence type="ECO:0000313" key="13">
    <source>
        <dbReference type="EMBL" id="KAK3800413.1"/>
    </source>
</evidence>
<evidence type="ECO:0000313" key="14">
    <source>
        <dbReference type="Proteomes" id="UP001283361"/>
    </source>
</evidence>
<evidence type="ECO:0000256" key="10">
    <source>
        <dbReference type="PIRSR" id="PIRSR600542-1"/>
    </source>
</evidence>